<dbReference type="PROSITE" id="PS51257">
    <property type="entry name" value="PROKAR_LIPOPROTEIN"/>
    <property type="match status" value="1"/>
</dbReference>
<evidence type="ECO:0000313" key="5">
    <source>
        <dbReference type="Proteomes" id="UP000516656"/>
    </source>
</evidence>
<reference evidence="4" key="2">
    <citation type="submission" date="2017-05" db="EMBL/GenBank/DDBJ databases">
        <title>Whole genome sequence of fish pathogenic bacteria, Photobacterium damselae subsp. piscicida, strain 91-197, isolated from hybrid striped bass (Morone sp.) in USA.</title>
        <authorList>
            <person name="Teru Y."/>
            <person name="Hikima J."/>
            <person name="Kono T."/>
            <person name="Sakai M."/>
            <person name="Takano T."/>
            <person name="Hawke J.P."/>
            <person name="Takeyama H."/>
            <person name="Aoki T."/>
        </authorList>
    </citation>
    <scope>NUCLEOTIDE SEQUENCE [LARGE SCALE GENOMIC DNA]</scope>
    <source>
        <strain evidence="4">91-197</strain>
    </source>
</reference>
<dbReference type="EMBL" id="CP061854">
    <property type="protein sequence ID" value="QOD55344.1"/>
    <property type="molecule type" value="Genomic_DNA"/>
</dbReference>
<evidence type="ECO:0000313" key="4">
    <source>
        <dbReference type="Proteomes" id="UP000218676"/>
    </source>
</evidence>
<dbReference type="EMBL" id="AP018045">
    <property type="protein sequence ID" value="BAX52923.1"/>
    <property type="molecule type" value="Genomic_DNA"/>
</dbReference>
<evidence type="ECO:0000313" key="3">
    <source>
        <dbReference type="EMBL" id="QOD55344.1"/>
    </source>
</evidence>
<feature type="chain" id="PRO_5041531157" evidence="1">
    <location>
        <begin position="21"/>
        <end position="341"/>
    </location>
</feature>
<evidence type="ECO:0000313" key="2">
    <source>
        <dbReference type="EMBL" id="BAX52923.1"/>
    </source>
</evidence>
<reference evidence="2" key="1">
    <citation type="journal article" date="2017" name="Genome Announc.">
        <title>Whole-Genome Sequence of Photobacterium damselae subsp. piscicida Strain 91-197, Isolated from Hybrid Striped Bass (Morone sp.) in the United States.</title>
        <authorList>
            <person name="Teru Y."/>
            <person name="Hikima J."/>
            <person name="Kono T."/>
            <person name="Sakai M."/>
            <person name="Takano T."/>
            <person name="Hawke J.P."/>
            <person name="Takeyama H."/>
            <person name="Aoki T."/>
        </authorList>
    </citation>
    <scope>NUCLEOTIDE SEQUENCE</scope>
    <source>
        <strain evidence="2">91-197</strain>
    </source>
</reference>
<dbReference type="Gene3D" id="3.40.50.1000">
    <property type="entry name" value="HAD superfamily/HAD-like"/>
    <property type="match status" value="1"/>
</dbReference>
<gene>
    <name evidence="3" type="ORF">IC627_08090</name>
    <name evidence="2" type="ORF">PDPUS_1_01549</name>
</gene>
<dbReference type="Proteomes" id="UP000516656">
    <property type="component" value="Chromosome 1"/>
</dbReference>
<sequence>MKFTHIVLCALPFVSIPFSAFSMSCDNQGETLSLWQNSSPRSSLLAFIDKVTNVNSADYVPANERIAVIDNDGTLWPEKPMYTQFQFAFDQIKAKAKTNLDWGEKTPYKWVVDGNIQEVFKHSWSALLPILAQSQSGVTPSQYSSEVLSWLKTHKSSRFNRPYTSLVYQPMIQVIDYLKANQFDVYIVTGAGAAFVRPWSEAIYHIPAQNVIGTTFGYNYKQVNGKAQLVKNDKLIYVNDGPQKAINIETIIGKRPIVAIGNSTGDAAMLDWTTSQKGENFAMLIHHTDQEREWSYGPSSFEGKFTPELMNQAKIHGWNVVNMKNDWCQIFPTEKEERKLP</sequence>
<protein>
    <submittedName>
        <fullName evidence="3">Haloacid dehalogenase-like hydrolase</fullName>
    </submittedName>
</protein>
<dbReference type="InterPro" id="IPR036412">
    <property type="entry name" value="HAD-like_sf"/>
</dbReference>
<organism evidence="3 5">
    <name type="scientific">Photobacterium damsela subsp. piscicida</name>
    <name type="common">Pasteurella piscicida</name>
    <dbReference type="NCBI Taxonomy" id="38294"/>
    <lineage>
        <taxon>Bacteria</taxon>
        <taxon>Pseudomonadati</taxon>
        <taxon>Pseudomonadota</taxon>
        <taxon>Gammaproteobacteria</taxon>
        <taxon>Vibrionales</taxon>
        <taxon>Vibrionaceae</taxon>
        <taxon>Photobacterium</taxon>
    </lineage>
</organism>
<dbReference type="RefSeq" id="WP_172426116.1">
    <property type="nucleotide sequence ID" value="NZ_AP018045.1"/>
</dbReference>
<accession>A0A1V1VBH3</accession>
<keyword evidence="1" id="KW-0732">Signal</keyword>
<proteinExistence type="predicted"/>
<reference evidence="3 5" key="3">
    <citation type="submission" date="2020-09" db="EMBL/GenBank/DDBJ databases">
        <title>Complete, closed and curated genome sequences of Photobacterium damselae subsp. piscicida isolates from Australia indicate localised evolution and additional plasmid-borne pathogenicity mechanisms.</title>
        <authorList>
            <person name="Baseggio L."/>
            <person name="Silayeva O."/>
            <person name="Buller N."/>
            <person name="Landos M."/>
            <person name="Engelstaedter J."/>
            <person name="Barnes A.C."/>
        </authorList>
    </citation>
    <scope>NUCLEOTIDE SEQUENCE [LARGE SCALE GENOMIC DNA]</scope>
    <source>
        <strain evidence="3 5">AS-16-0540-1</strain>
    </source>
</reference>
<dbReference type="AlphaFoldDB" id="A0A1V1VBH3"/>
<dbReference type="SUPFAM" id="SSF56784">
    <property type="entry name" value="HAD-like"/>
    <property type="match status" value="1"/>
</dbReference>
<keyword evidence="3" id="KW-0378">Hydrolase</keyword>
<dbReference type="GO" id="GO:0016787">
    <property type="term" value="F:hydrolase activity"/>
    <property type="evidence" value="ECO:0007669"/>
    <property type="project" value="UniProtKB-KW"/>
</dbReference>
<dbReference type="InterPro" id="IPR023214">
    <property type="entry name" value="HAD_sf"/>
</dbReference>
<dbReference type="Proteomes" id="UP000218676">
    <property type="component" value="Chromosome 1"/>
</dbReference>
<feature type="signal peptide" evidence="1">
    <location>
        <begin position="1"/>
        <end position="20"/>
    </location>
</feature>
<evidence type="ECO:0000256" key="1">
    <source>
        <dbReference type="SAM" id="SignalP"/>
    </source>
</evidence>
<name>A0A1V1VBH3_PHODP</name>